<sequence length="117" mass="13614">MYYRRILESYEVGQTDPAKMNVFDAINFAIPAWTTNVHLEEIGDTIGKSNVDDEVEDDTIPLVPITHKKALIATRTLHNFMVQFEKTTLELLDAIRKVRYELQLDFNFKKKHNTIES</sequence>
<organism evidence="1 2">
    <name type="scientific">Solanum pinnatisectum</name>
    <name type="common">tansyleaf nightshade</name>
    <dbReference type="NCBI Taxonomy" id="50273"/>
    <lineage>
        <taxon>Eukaryota</taxon>
        <taxon>Viridiplantae</taxon>
        <taxon>Streptophyta</taxon>
        <taxon>Embryophyta</taxon>
        <taxon>Tracheophyta</taxon>
        <taxon>Spermatophyta</taxon>
        <taxon>Magnoliopsida</taxon>
        <taxon>eudicotyledons</taxon>
        <taxon>Gunneridae</taxon>
        <taxon>Pentapetalae</taxon>
        <taxon>asterids</taxon>
        <taxon>lamiids</taxon>
        <taxon>Solanales</taxon>
        <taxon>Solanaceae</taxon>
        <taxon>Solanoideae</taxon>
        <taxon>Solaneae</taxon>
        <taxon>Solanum</taxon>
    </lineage>
</organism>
<reference evidence="1 2" key="1">
    <citation type="submission" date="2023-10" db="EMBL/GenBank/DDBJ databases">
        <title>Genome-Wide Identification Analysis in wild type Solanum Pinnatisectum Reveals Some Genes Defensing Phytophthora Infestans.</title>
        <authorList>
            <person name="Sun C."/>
        </authorList>
    </citation>
    <scope>NUCLEOTIDE SEQUENCE [LARGE SCALE GENOMIC DNA]</scope>
    <source>
        <strain evidence="1">LQN</strain>
        <tissue evidence="1">Leaf</tissue>
    </source>
</reference>
<comment type="caution">
    <text evidence="1">The sequence shown here is derived from an EMBL/GenBank/DDBJ whole genome shotgun (WGS) entry which is preliminary data.</text>
</comment>
<dbReference type="EMBL" id="JAWPEI010000001">
    <property type="protein sequence ID" value="KAK4737609.1"/>
    <property type="molecule type" value="Genomic_DNA"/>
</dbReference>
<proteinExistence type="predicted"/>
<dbReference type="AlphaFoldDB" id="A0AAV9MKK2"/>
<dbReference type="Proteomes" id="UP001311915">
    <property type="component" value="Unassembled WGS sequence"/>
</dbReference>
<keyword evidence="2" id="KW-1185">Reference proteome</keyword>
<protein>
    <submittedName>
        <fullName evidence="1">Uncharacterized protein</fullName>
    </submittedName>
</protein>
<evidence type="ECO:0000313" key="2">
    <source>
        <dbReference type="Proteomes" id="UP001311915"/>
    </source>
</evidence>
<gene>
    <name evidence="1" type="ORF">R3W88_001306</name>
</gene>
<name>A0AAV9MKK2_9SOLN</name>
<evidence type="ECO:0000313" key="1">
    <source>
        <dbReference type="EMBL" id="KAK4737609.1"/>
    </source>
</evidence>
<accession>A0AAV9MKK2</accession>